<proteinExistence type="predicted"/>
<gene>
    <name evidence="2" type="ORF">BCR34DRAFT_593888</name>
</gene>
<evidence type="ECO:0000256" key="1">
    <source>
        <dbReference type="SAM" id="SignalP"/>
    </source>
</evidence>
<keyword evidence="1" id="KW-0732">Signal</keyword>
<feature type="signal peptide" evidence="1">
    <location>
        <begin position="1"/>
        <end position="30"/>
    </location>
</feature>
<organism evidence="2 3">
    <name type="scientific">Clohesyomyces aquaticus</name>
    <dbReference type="NCBI Taxonomy" id="1231657"/>
    <lineage>
        <taxon>Eukaryota</taxon>
        <taxon>Fungi</taxon>
        <taxon>Dikarya</taxon>
        <taxon>Ascomycota</taxon>
        <taxon>Pezizomycotina</taxon>
        <taxon>Dothideomycetes</taxon>
        <taxon>Pleosporomycetidae</taxon>
        <taxon>Pleosporales</taxon>
        <taxon>Lindgomycetaceae</taxon>
        <taxon>Clohesyomyces</taxon>
    </lineage>
</organism>
<dbReference type="Proteomes" id="UP000193144">
    <property type="component" value="Unassembled WGS sequence"/>
</dbReference>
<sequence length="262" mass="28054">MAWRVQCLMSAAVAALWLAGGNLGLARVQGQEAGCETFGLTTDDAAQESKQDGGEVSVSGEERGRTALSLSWASKLHTARFRRRTNSVQAQGRLLHPAALHLHAVCTDAEWRSGNVQRCRGAGAGAGVCEGPSHDLTPPDLYGPPSATSAFCKLTEGVEGYAALRNPPVFLVPRGHGPHVSPTHRWAPSTCVFPCRLSACSFPHPLTLTAFTGPQKKVRLMQLLCFRNGRLTSSPMPVIRISAPRIVGGRNGDVVRQTRRCV</sequence>
<protein>
    <submittedName>
        <fullName evidence="2">Uncharacterized protein</fullName>
    </submittedName>
</protein>
<feature type="chain" id="PRO_5012824497" evidence="1">
    <location>
        <begin position="31"/>
        <end position="262"/>
    </location>
</feature>
<reference evidence="2 3" key="1">
    <citation type="submission" date="2016-07" db="EMBL/GenBank/DDBJ databases">
        <title>Pervasive Adenine N6-methylation of Active Genes in Fungi.</title>
        <authorList>
            <consortium name="DOE Joint Genome Institute"/>
            <person name="Mondo S.J."/>
            <person name="Dannebaum R.O."/>
            <person name="Kuo R.C."/>
            <person name="Labutti K."/>
            <person name="Haridas S."/>
            <person name="Kuo A."/>
            <person name="Salamov A."/>
            <person name="Ahrendt S.R."/>
            <person name="Lipzen A."/>
            <person name="Sullivan W."/>
            <person name="Andreopoulos W.B."/>
            <person name="Clum A."/>
            <person name="Lindquist E."/>
            <person name="Daum C."/>
            <person name="Ramamoorthy G.K."/>
            <person name="Gryganskyi A."/>
            <person name="Culley D."/>
            <person name="Magnuson J.K."/>
            <person name="James T.Y."/>
            <person name="O'Malley M.A."/>
            <person name="Stajich J.E."/>
            <person name="Spatafora J.W."/>
            <person name="Visel A."/>
            <person name="Grigoriev I.V."/>
        </authorList>
    </citation>
    <scope>NUCLEOTIDE SEQUENCE [LARGE SCALE GENOMIC DNA]</scope>
    <source>
        <strain evidence="2 3">CBS 115471</strain>
    </source>
</reference>
<comment type="caution">
    <text evidence="2">The sequence shown here is derived from an EMBL/GenBank/DDBJ whole genome shotgun (WGS) entry which is preliminary data.</text>
</comment>
<evidence type="ECO:0000313" key="3">
    <source>
        <dbReference type="Proteomes" id="UP000193144"/>
    </source>
</evidence>
<accession>A0A1Y1YEB8</accession>
<dbReference type="EMBL" id="MCFA01000259">
    <property type="protein sequence ID" value="ORX96352.1"/>
    <property type="molecule type" value="Genomic_DNA"/>
</dbReference>
<evidence type="ECO:0000313" key="2">
    <source>
        <dbReference type="EMBL" id="ORX96352.1"/>
    </source>
</evidence>
<keyword evidence="3" id="KW-1185">Reference proteome</keyword>
<dbReference type="AlphaFoldDB" id="A0A1Y1YEB8"/>
<name>A0A1Y1YEB8_9PLEO</name>